<dbReference type="Proteomes" id="UP000073816">
    <property type="component" value="Chromosome"/>
</dbReference>
<dbReference type="EMBL" id="CP012836">
    <property type="protein sequence ID" value="AMQ55240.1"/>
    <property type="molecule type" value="Genomic_DNA"/>
</dbReference>
<evidence type="ECO:0000256" key="1">
    <source>
        <dbReference type="ARBA" id="ARBA00005534"/>
    </source>
</evidence>
<gene>
    <name evidence="2" type="ORF">AO498_02440</name>
</gene>
<dbReference type="PATRIC" id="fig|1727163.4.peg.511"/>
<reference evidence="3" key="1">
    <citation type="submission" date="2015-09" db="EMBL/GenBank/DDBJ databases">
        <title>Complete sequence of Algoriphagus sp. M8-2.</title>
        <authorList>
            <person name="Shintani M."/>
        </authorList>
    </citation>
    <scope>NUCLEOTIDE SEQUENCE [LARGE SCALE GENOMIC DNA]</scope>
    <source>
        <strain evidence="3">M8-2</strain>
    </source>
</reference>
<keyword evidence="3" id="KW-1185">Reference proteome</keyword>
<proteinExistence type="inferred from homology"/>
<dbReference type="Gene3D" id="2.60.120.460">
    <property type="entry name" value="YjbQ-like"/>
    <property type="match status" value="1"/>
</dbReference>
<dbReference type="NCBIfam" id="TIGR00149">
    <property type="entry name" value="TIGR00149_YjbQ"/>
    <property type="match status" value="1"/>
</dbReference>
<name>A0A142EJD5_9BACT</name>
<dbReference type="OrthoDB" id="9801725at2"/>
<evidence type="ECO:0000313" key="3">
    <source>
        <dbReference type="Proteomes" id="UP000073816"/>
    </source>
</evidence>
<organism evidence="2 3">
    <name type="scientific">Algoriphagus sanaruensis</name>
    <dbReference type="NCBI Taxonomy" id="1727163"/>
    <lineage>
        <taxon>Bacteria</taxon>
        <taxon>Pseudomonadati</taxon>
        <taxon>Bacteroidota</taxon>
        <taxon>Cytophagia</taxon>
        <taxon>Cytophagales</taxon>
        <taxon>Cyclobacteriaceae</taxon>
        <taxon>Algoriphagus</taxon>
    </lineage>
</organism>
<dbReference type="PANTHER" id="PTHR30615:SF8">
    <property type="entry name" value="UPF0047 PROTEIN C4A8.02C"/>
    <property type="match status" value="1"/>
</dbReference>
<dbReference type="KEGG" id="alm:AO498_02440"/>
<comment type="similarity">
    <text evidence="1">Belongs to the UPF0047 family.</text>
</comment>
<dbReference type="InterPro" id="IPR001602">
    <property type="entry name" value="UPF0047_YjbQ-like"/>
</dbReference>
<dbReference type="RefSeq" id="WP_067543302.1">
    <property type="nucleotide sequence ID" value="NZ_CP012836.1"/>
</dbReference>
<accession>A0A142EJD5</accession>
<dbReference type="PANTHER" id="PTHR30615">
    <property type="entry name" value="UNCHARACTERIZED PROTEIN YJBQ-RELATED"/>
    <property type="match status" value="1"/>
</dbReference>
<reference evidence="2 3" key="2">
    <citation type="journal article" date="2016" name="Genome Announc.">
        <title>Complete Genome Sequence of Algoriphagus sp. Strain M8-2, Isolated from a Brackish Lake.</title>
        <authorList>
            <person name="Muraguchi Y."/>
            <person name="Kushimoto K."/>
            <person name="Ohtsubo Y."/>
            <person name="Suzuki T."/>
            <person name="Dohra H."/>
            <person name="Kimbara K."/>
            <person name="Shintani M."/>
        </authorList>
    </citation>
    <scope>NUCLEOTIDE SEQUENCE [LARGE SCALE GENOMIC DNA]</scope>
    <source>
        <strain evidence="2 3">M8-2</strain>
    </source>
</reference>
<dbReference type="PIRSF" id="PIRSF004681">
    <property type="entry name" value="UCP004681"/>
    <property type="match status" value="1"/>
</dbReference>
<protein>
    <submittedName>
        <fullName evidence="2">Secondary thiamine-phosphate synthase</fullName>
    </submittedName>
</protein>
<evidence type="ECO:0000313" key="2">
    <source>
        <dbReference type="EMBL" id="AMQ55240.1"/>
    </source>
</evidence>
<dbReference type="SUPFAM" id="SSF111038">
    <property type="entry name" value="YjbQ-like"/>
    <property type="match status" value="1"/>
</dbReference>
<dbReference type="InterPro" id="IPR035917">
    <property type="entry name" value="YjbQ-like_sf"/>
</dbReference>
<dbReference type="STRING" id="1727163.AO498_02440"/>
<dbReference type="Pfam" id="PF01894">
    <property type="entry name" value="YjbQ"/>
    <property type="match status" value="1"/>
</dbReference>
<sequence>MSALFYQKQLRLPSYPQGYHLITEQIMKAIPEIWEIRIGFLQVFIQHTSAGLCINENADPTVRKDFQTFVNELIPENYPRFVHNYEGDDDMPAHIKSAFFGTSVQIPISGGKLALGIWQGVYLCEFRYQGGPRNLVLTAYGTK</sequence>
<dbReference type="AlphaFoldDB" id="A0A142EJD5"/>